<reference evidence="11 12" key="1">
    <citation type="journal article" date="2015" name="Fungal Genet. Biol.">
        <title>Evolution of novel wood decay mechanisms in Agaricales revealed by the genome sequences of Fistulina hepatica and Cylindrobasidium torrendii.</title>
        <authorList>
            <person name="Floudas D."/>
            <person name="Held B.W."/>
            <person name="Riley R."/>
            <person name="Nagy L.G."/>
            <person name="Koehler G."/>
            <person name="Ransdell A.S."/>
            <person name="Younus H."/>
            <person name="Chow J."/>
            <person name="Chiniquy J."/>
            <person name="Lipzen A."/>
            <person name="Tritt A."/>
            <person name="Sun H."/>
            <person name="Haridas S."/>
            <person name="LaButti K."/>
            <person name="Ohm R.A."/>
            <person name="Kues U."/>
            <person name="Blanchette R.A."/>
            <person name="Grigoriev I.V."/>
            <person name="Minto R.E."/>
            <person name="Hibbett D.S."/>
        </authorList>
    </citation>
    <scope>NUCLEOTIDE SEQUENCE [LARGE SCALE GENOMIC DNA]</scope>
    <source>
        <strain evidence="11 12">FP15055 ss-10</strain>
    </source>
</reference>
<evidence type="ECO:0000259" key="10">
    <source>
        <dbReference type="PROSITE" id="PS50011"/>
    </source>
</evidence>
<dbReference type="InterPro" id="IPR011009">
    <property type="entry name" value="Kinase-like_dom_sf"/>
</dbReference>
<protein>
    <recommendedName>
        <fullName evidence="7">mitogen-activated protein kinase kinase</fullName>
        <ecNumber evidence="7">2.7.12.2</ecNumber>
    </recommendedName>
</protein>
<keyword evidence="1 9" id="KW-0723">Serine/threonine-protein kinase</keyword>
<evidence type="ECO:0000313" key="12">
    <source>
        <dbReference type="Proteomes" id="UP000054007"/>
    </source>
</evidence>
<dbReference type="PROSITE" id="PS00107">
    <property type="entry name" value="PROTEIN_KINASE_ATP"/>
    <property type="match status" value="1"/>
</dbReference>
<dbReference type="GO" id="GO:0004708">
    <property type="term" value="F:MAP kinase kinase activity"/>
    <property type="evidence" value="ECO:0007669"/>
    <property type="project" value="UniProtKB-EC"/>
</dbReference>
<dbReference type="PROSITE" id="PS00108">
    <property type="entry name" value="PROTEIN_KINASE_ST"/>
    <property type="match status" value="1"/>
</dbReference>
<dbReference type="InterPro" id="IPR017441">
    <property type="entry name" value="Protein_kinase_ATP_BS"/>
</dbReference>
<dbReference type="Gene3D" id="3.30.200.20">
    <property type="entry name" value="Phosphorylase Kinase, domain 1"/>
    <property type="match status" value="1"/>
</dbReference>
<dbReference type="EC" id="2.7.12.2" evidence="7"/>
<dbReference type="AlphaFoldDB" id="A0A0D7AXY5"/>
<dbReference type="GO" id="GO:0071474">
    <property type="term" value="P:cellular hyperosmotic response"/>
    <property type="evidence" value="ECO:0007669"/>
    <property type="project" value="TreeGrafter"/>
</dbReference>
<dbReference type="PANTHER" id="PTHR48013:SF25">
    <property type="entry name" value="MAP KINASE KINASE PBS2"/>
    <property type="match status" value="1"/>
</dbReference>
<keyword evidence="4 11" id="KW-0418">Kinase</keyword>
<dbReference type="PANTHER" id="PTHR48013">
    <property type="entry name" value="DUAL SPECIFICITY MITOGEN-ACTIVATED PROTEIN KINASE KINASE 5-RELATED"/>
    <property type="match status" value="1"/>
</dbReference>
<dbReference type="InterPro" id="IPR000719">
    <property type="entry name" value="Prot_kinase_dom"/>
</dbReference>
<evidence type="ECO:0000256" key="5">
    <source>
        <dbReference type="ARBA" id="ARBA00022840"/>
    </source>
</evidence>
<dbReference type="FunFam" id="3.30.200.20:FF:000040">
    <property type="entry name" value="Dual specificity mitogen-activated protein kinase kinase"/>
    <property type="match status" value="1"/>
</dbReference>
<keyword evidence="2" id="KW-0808">Transferase</keyword>
<evidence type="ECO:0000313" key="11">
    <source>
        <dbReference type="EMBL" id="KIY62835.1"/>
    </source>
</evidence>
<feature type="domain" description="Protein kinase" evidence="10">
    <location>
        <begin position="6"/>
        <end position="281"/>
    </location>
</feature>
<dbReference type="SUPFAM" id="SSF56112">
    <property type="entry name" value="Protein kinase-like (PK-like)"/>
    <property type="match status" value="1"/>
</dbReference>
<gene>
    <name evidence="11" type="ORF">CYLTODRAFT_360917</name>
</gene>
<dbReference type="InterPro" id="IPR008271">
    <property type="entry name" value="Ser/Thr_kinase_AS"/>
</dbReference>
<dbReference type="PIRSF" id="PIRSF000654">
    <property type="entry name" value="Integrin-linked_kinase"/>
    <property type="match status" value="1"/>
</dbReference>
<feature type="binding site" evidence="8">
    <location>
        <position position="35"/>
    </location>
    <ligand>
        <name>ATP</name>
        <dbReference type="ChEBI" id="CHEBI:30616"/>
    </ligand>
</feature>
<sequence length="315" mass="35225">MRAEDLDIMEELGHGNYGSVRRALHKPTQTFMAIKETRLALDKDADQRIVRELEILHNARSAHIIDFHGAFTAEGSIYSLIEYMDAGSLDKLTGFEVNIAYRTVTGDEAVWQGMPEIILKRICSSTVKGLHFLKNDLDVMHRDVKPTNVLMNLRGQVKVCDFGVSKQLENSKVARTNIGCQTYMAPERIQGESRQSLGDYTVAADVWSVGLTAIEVACGHYPWPMNFMSEAFAQLSCIMHGDLPTLPPGYSEAANHWVDGCLNRNPDKRPTYQQLIDHPWLADDNVSDADMISWTAIAYRFKGSRRITPAPPVGA</sequence>
<keyword evidence="5 8" id="KW-0067">ATP-binding</keyword>
<dbReference type="Pfam" id="PF00069">
    <property type="entry name" value="Pkinase"/>
    <property type="match status" value="1"/>
</dbReference>
<comment type="similarity">
    <text evidence="6">Belongs to the protein kinase superfamily. STE Ser/Thr protein kinase family. MAP kinase kinase subfamily.</text>
</comment>
<evidence type="ECO:0000256" key="2">
    <source>
        <dbReference type="ARBA" id="ARBA00022679"/>
    </source>
</evidence>
<evidence type="ECO:0000256" key="4">
    <source>
        <dbReference type="ARBA" id="ARBA00022777"/>
    </source>
</evidence>
<keyword evidence="12" id="KW-1185">Reference proteome</keyword>
<dbReference type="EMBL" id="KN880744">
    <property type="protein sequence ID" value="KIY62835.1"/>
    <property type="molecule type" value="Genomic_DNA"/>
</dbReference>
<dbReference type="Proteomes" id="UP000054007">
    <property type="component" value="Unassembled WGS sequence"/>
</dbReference>
<dbReference type="GO" id="GO:0004674">
    <property type="term" value="F:protein serine/threonine kinase activity"/>
    <property type="evidence" value="ECO:0007669"/>
    <property type="project" value="UniProtKB-KW"/>
</dbReference>
<dbReference type="Gene3D" id="1.10.510.10">
    <property type="entry name" value="Transferase(Phosphotransferase) domain 1"/>
    <property type="match status" value="1"/>
</dbReference>
<dbReference type="OrthoDB" id="10252354at2759"/>
<dbReference type="GO" id="GO:0005524">
    <property type="term" value="F:ATP binding"/>
    <property type="evidence" value="ECO:0007669"/>
    <property type="project" value="UniProtKB-UniRule"/>
</dbReference>
<evidence type="ECO:0000256" key="1">
    <source>
        <dbReference type="ARBA" id="ARBA00022527"/>
    </source>
</evidence>
<evidence type="ECO:0000256" key="9">
    <source>
        <dbReference type="RuleBase" id="RU000304"/>
    </source>
</evidence>
<name>A0A0D7AXY5_9AGAR</name>
<evidence type="ECO:0000256" key="6">
    <source>
        <dbReference type="ARBA" id="ARBA00038035"/>
    </source>
</evidence>
<evidence type="ECO:0000256" key="3">
    <source>
        <dbReference type="ARBA" id="ARBA00022741"/>
    </source>
</evidence>
<evidence type="ECO:0000256" key="8">
    <source>
        <dbReference type="PROSITE-ProRule" id="PRU10141"/>
    </source>
</evidence>
<organism evidence="11 12">
    <name type="scientific">Cylindrobasidium torrendii FP15055 ss-10</name>
    <dbReference type="NCBI Taxonomy" id="1314674"/>
    <lineage>
        <taxon>Eukaryota</taxon>
        <taxon>Fungi</taxon>
        <taxon>Dikarya</taxon>
        <taxon>Basidiomycota</taxon>
        <taxon>Agaricomycotina</taxon>
        <taxon>Agaricomycetes</taxon>
        <taxon>Agaricomycetidae</taxon>
        <taxon>Agaricales</taxon>
        <taxon>Marasmiineae</taxon>
        <taxon>Physalacriaceae</taxon>
        <taxon>Cylindrobasidium</taxon>
    </lineage>
</organism>
<keyword evidence="3 8" id="KW-0547">Nucleotide-binding</keyword>
<dbReference type="STRING" id="1314674.A0A0D7AXY5"/>
<proteinExistence type="inferred from homology"/>
<dbReference type="PROSITE" id="PS50011">
    <property type="entry name" value="PROTEIN_KINASE_DOM"/>
    <property type="match status" value="1"/>
</dbReference>
<accession>A0A0D7AXY5</accession>
<dbReference type="SMART" id="SM00220">
    <property type="entry name" value="S_TKc"/>
    <property type="match status" value="1"/>
</dbReference>
<evidence type="ECO:0000256" key="7">
    <source>
        <dbReference type="ARBA" id="ARBA00038999"/>
    </source>
</evidence>